<evidence type="ECO:0000313" key="4">
    <source>
        <dbReference type="Proteomes" id="UP000591735"/>
    </source>
</evidence>
<protein>
    <submittedName>
        <fullName evidence="3">Phosphatidylinositol alpha-1,6-mannosyltransferase</fullName>
        <ecNumber evidence="3">2.4.1.-</ecNumber>
    </submittedName>
</protein>
<keyword evidence="3" id="KW-0808">Transferase</keyword>
<keyword evidence="4" id="KW-1185">Reference proteome</keyword>
<dbReference type="CDD" id="cd03801">
    <property type="entry name" value="GT4_PimA-like"/>
    <property type="match status" value="1"/>
</dbReference>
<dbReference type="Pfam" id="PF13439">
    <property type="entry name" value="Glyco_transf_4"/>
    <property type="match status" value="1"/>
</dbReference>
<gene>
    <name evidence="3" type="ORF">HNR38_001171</name>
</gene>
<sequence length="388" mass="43807">MSILLISEIFPPRHGGSGRWFHELYRRLPEQSVTIITGINDTGRDNELDAGFPQVIRRINLSSRHWGLLNLAGLLFYLRTLWRVFRLRPKDLAQIHCGRAIPEGFIGLILARLLGKPLVCYVHGEDIEVARTSRELTWIVRRVLGGAERLVCNSLNTQSLLTDYWQVPRERIRVLNPGVDEQTFIPVAADTGFRQRSGWQGRFVCLTVGRLQRRKGHDRMIEAIPELIREVPDFLYAIVGQGDTYPELQATVERLSLQEHVQFLQDIDDSDLVKCYQQCDLFILPNRTDGNDIEGFGMVLVEAQACGKPVIAGDSGGTSETMVQGQTGLIADCTDPLTIARAVSTMQRDMERGAFQPDACRLHVLDNFTWSSHTRKAQELFRELGGVS</sequence>
<proteinExistence type="predicted"/>
<name>A0A840U6E5_9GAMM</name>
<dbReference type="InterPro" id="IPR028098">
    <property type="entry name" value="Glyco_trans_4-like_N"/>
</dbReference>
<dbReference type="EMBL" id="JACHFE010000002">
    <property type="protein sequence ID" value="MBB5320699.1"/>
    <property type="molecule type" value="Genomic_DNA"/>
</dbReference>
<dbReference type="Proteomes" id="UP000591735">
    <property type="component" value="Unassembled WGS sequence"/>
</dbReference>
<reference evidence="3 4" key="1">
    <citation type="submission" date="2020-08" db="EMBL/GenBank/DDBJ databases">
        <title>Genomic Encyclopedia of Type Strains, Phase IV (KMG-IV): sequencing the most valuable type-strain genomes for metagenomic binning, comparative biology and taxonomic classification.</title>
        <authorList>
            <person name="Goeker M."/>
        </authorList>
    </citation>
    <scope>NUCLEOTIDE SEQUENCE [LARGE SCALE GENOMIC DNA]</scope>
    <source>
        <strain evidence="3 4">DSM 22359</strain>
    </source>
</reference>
<dbReference type="InterPro" id="IPR050194">
    <property type="entry name" value="Glycosyltransferase_grp1"/>
</dbReference>
<organism evidence="3 4">
    <name type="scientific">Marinobacter oulmenensis</name>
    <dbReference type="NCBI Taxonomy" id="643747"/>
    <lineage>
        <taxon>Bacteria</taxon>
        <taxon>Pseudomonadati</taxon>
        <taxon>Pseudomonadota</taxon>
        <taxon>Gammaproteobacteria</taxon>
        <taxon>Pseudomonadales</taxon>
        <taxon>Marinobacteraceae</taxon>
        <taxon>Marinobacter</taxon>
    </lineage>
</organism>
<feature type="domain" description="Glycosyl transferase family 1" evidence="1">
    <location>
        <begin position="194"/>
        <end position="348"/>
    </location>
</feature>
<dbReference type="PANTHER" id="PTHR45947">
    <property type="entry name" value="SULFOQUINOVOSYL TRANSFERASE SQD2"/>
    <property type="match status" value="1"/>
</dbReference>
<evidence type="ECO:0000259" key="1">
    <source>
        <dbReference type="Pfam" id="PF00534"/>
    </source>
</evidence>
<dbReference type="Gene3D" id="3.40.50.2000">
    <property type="entry name" value="Glycogen Phosphorylase B"/>
    <property type="match status" value="2"/>
</dbReference>
<feature type="domain" description="Glycosyltransferase subfamily 4-like N-terminal" evidence="2">
    <location>
        <begin position="15"/>
        <end position="181"/>
    </location>
</feature>
<accession>A0A840U6E5</accession>
<dbReference type="GO" id="GO:0016758">
    <property type="term" value="F:hexosyltransferase activity"/>
    <property type="evidence" value="ECO:0007669"/>
    <property type="project" value="TreeGrafter"/>
</dbReference>
<keyword evidence="3" id="KW-0328">Glycosyltransferase</keyword>
<dbReference type="Pfam" id="PF00534">
    <property type="entry name" value="Glycos_transf_1"/>
    <property type="match status" value="1"/>
</dbReference>
<dbReference type="EC" id="2.4.1.-" evidence="3"/>
<dbReference type="PANTHER" id="PTHR45947:SF3">
    <property type="entry name" value="SULFOQUINOVOSYL TRANSFERASE SQD2"/>
    <property type="match status" value="1"/>
</dbReference>
<dbReference type="InterPro" id="IPR001296">
    <property type="entry name" value="Glyco_trans_1"/>
</dbReference>
<dbReference type="RefSeq" id="WP_183700713.1">
    <property type="nucleotide sequence ID" value="NZ_JACHFE010000002.1"/>
</dbReference>
<evidence type="ECO:0000313" key="3">
    <source>
        <dbReference type="EMBL" id="MBB5320699.1"/>
    </source>
</evidence>
<dbReference type="SUPFAM" id="SSF53756">
    <property type="entry name" value="UDP-Glycosyltransferase/glycogen phosphorylase"/>
    <property type="match status" value="1"/>
</dbReference>
<dbReference type="AlphaFoldDB" id="A0A840U6E5"/>
<comment type="caution">
    <text evidence="3">The sequence shown here is derived from an EMBL/GenBank/DDBJ whole genome shotgun (WGS) entry which is preliminary data.</text>
</comment>
<evidence type="ECO:0000259" key="2">
    <source>
        <dbReference type="Pfam" id="PF13439"/>
    </source>
</evidence>